<reference evidence="2 3" key="1">
    <citation type="submission" date="2021-06" db="EMBL/GenBank/DDBJ databases">
        <title>Caerostris darwini draft genome.</title>
        <authorList>
            <person name="Kono N."/>
            <person name="Arakawa K."/>
        </authorList>
    </citation>
    <scope>NUCLEOTIDE SEQUENCE [LARGE SCALE GENOMIC DNA]</scope>
</reference>
<sequence>MDFRSFSWNATKNCDSISRRDTSKKRHSPAKQDLQSKKWTSDPSAGILRKIVTASQGETPPRRDILQQNRIFNRRNGLQILQLECYKNCDSVSRRDTSKKETISSKTGSSIEEMDFKSFSWNATKNCDSVSRRDTSKKRHSPPKQDLQSKKWTSDPSAGILRKIVTASQGETPPRRDILQQNMIFNRRNGLQILQLECYQKL</sequence>
<dbReference type="AlphaFoldDB" id="A0AAV4TZX8"/>
<accession>A0AAV4TZX8</accession>
<comment type="caution">
    <text evidence="2">The sequence shown here is derived from an EMBL/GenBank/DDBJ whole genome shotgun (WGS) entry which is preliminary data.</text>
</comment>
<feature type="region of interest" description="Disordered" evidence="1">
    <location>
        <begin position="17"/>
        <end position="42"/>
    </location>
</feature>
<dbReference type="EMBL" id="BPLQ01010494">
    <property type="protein sequence ID" value="GIY51061.1"/>
    <property type="molecule type" value="Genomic_DNA"/>
</dbReference>
<organism evidence="2 3">
    <name type="scientific">Caerostris darwini</name>
    <dbReference type="NCBI Taxonomy" id="1538125"/>
    <lineage>
        <taxon>Eukaryota</taxon>
        <taxon>Metazoa</taxon>
        <taxon>Ecdysozoa</taxon>
        <taxon>Arthropoda</taxon>
        <taxon>Chelicerata</taxon>
        <taxon>Arachnida</taxon>
        <taxon>Araneae</taxon>
        <taxon>Araneomorphae</taxon>
        <taxon>Entelegynae</taxon>
        <taxon>Araneoidea</taxon>
        <taxon>Araneidae</taxon>
        <taxon>Caerostris</taxon>
    </lineage>
</organism>
<evidence type="ECO:0000313" key="2">
    <source>
        <dbReference type="EMBL" id="GIY51061.1"/>
    </source>
</evidence>
<name>A0AAV4TZX8_9ARAC</name>
<evidence type="ECO:0000256" key="1">
    <source>
        <dbReference type="SAM" id="MobiDB-lite"/>
    </source>
</evidence>
<dbReference type="Proteomes" id="UP001054837">
    <property type="component" value="Unassembled WGS sequence"/>
</dbReference>
<evidence type="ECO:0000313" key="3">
    <source>
        <dbReference type="Proteomes" id="UP001054837"/>
    </source>
</evidence>
<proteinExistence type="predicted"/>
<keyword evidence="3" id="KW-1185">Reference proteome</keyword>
<protein>
    <submittedName>
        <fullName evidence="2">Uncharacterized protein</fullName>
    </submittedName>
</protein>
<gene>
    <name evidence="2" type="ORF">CDAR_200611</name>
</gene>
<feature type="region of interest" description="Disordered" evidence="1">
    <location>
        <begin position="128"/>
        <end position="154"/>
    </location>
</feature>